<keyword evidence="3" id="KW-0227">DNA damage</keyword>
<feature type="compositionally biased region" description="Acidic residues" evidence="6">
    <location>
        <begin position="83"/>
        <end position="97"/>
    </location>
</feature>
<dbReference type="Pfam" id="PF10403">
    <property type="entry name" value="BHD_1"/>
    <property type="match status" value="1"/>
</dbReference>
<feature type="region of interest" description="Disordered" evidence="6">
    <location>
        <begin position="119"/>
        <end position="141"/>
    </location>
</feature>
<dbReference type="InterPro" id="IPR018326">
    <property type="entry name" value="Rad4_beta-hairpin_dom1"/>
</dbReference>
<dbReference type="EnsemblMetazoa" id="RPRC000087-RA">
    <property type="protein sequence ID" value="RPRC000087-PA"/>
    <property type="gene ID" value="RPRC000087"/>
</dbReference>
<dbReference type="VEuPathDB" id="VectorBase:RPRC000087"/>
<dbReference type="InterPro" id="IPR018328">
    <property type="entry name" value="Rad4_beta-hairpin_dom3"/>
</dbReference>
<keyword evidence="11" id="KW-1185">Reference proteome</keyword>
<dbReference type="InterPro" id="IPR004583">
    <property type="entry name" value="DNA_repair_Rad4"/>
</dbReference>
<feature type="domain" description="Rad4 beta-hairpin" evidence="9">
    <location>
        <begin position="655"/>
        <end position="739"/>
    </location>
</feature>
<dbReference type="GO" id="GO:0000111">
    <property type="term" value="C:nucleotide-excision repair factor 2 complex"/>
    <property type="evidence" value="ECO:0007669"/>
    <property type="project" value="TreeGrafter"/>
</dbReference>
<evidence type="ECO:0000259" key="9">
    <source>
        <dbReference type="SMART" id="SM01032"/>
    </source>
</evidence>
<dbReference type="GO" id="GO:0071942">
    <property type="term" value="C:XPC complex"/>
    <property type="evidence" value="ECO:0007669"/>
    <property type="project" value="TreeGrafter"/>
</dbReference>
<dbReference type="InterPro" id="IPR042488">
    <property type="entry name" value="Rad4_BHD3_sf"/>
</dbReference>
<dbReference type="OMA" id="WVHIDAV"/>
<comment type="similarity">
    <text evidence="2">Belongs to the XPC family.</text>
</comment>
<dbReference type="InterPro" id="IPR018327">
    <property type="entry name" value="BHD_2"/>
</dbReference>
<dbReference type="SMART" id="SM01030">
    <property type="entry name" value="BHD_1"/>
    <property type="match status" value="1"/>
</dbReference>
<dbReference type="SMART" id="SM01031">
    <property type="entry name" value="BHD_2"/>
    <property type="match status" value="1"/>
</dbReference>
<evidence type="ECO:0000256" key="3">
    <source>
        <dbReference type="ARBA" id="ARBA00022763"/>
    </source>
</evidence>
<evidence type="ECO:0000313" key="11">
    <source>
        <dbReference type="Proteomes" id="UP000015103"/>
    </source>
</evidence>
<dbReference type="Gene3D" id="3.30.70.2460">
    <property type="entry name" value="Rad4, beta-hairpin domain BHD3"/>
    <property type="match status" value="1"/>
</dbReference>
<dbReference type="Proteomes" id="UP000015103">
    <property type="component" value="Unassembled WGS sequence"/>
</dbReference>
<evidence type="ECO:0000256" key="5">
    <source>
        <dbReference type="ARBA" id="ARBA00023242"/>
    </source>
</evidence>
<dbReference type="InterPro" id="IPR038765">
    <property type="entry name" value="Papain-like_cys_pep_sf"/>
</dbReference>
<dbReference type="InterPro" id="IPR018325">
    <property type="entry name" value="Rad4/PNGase_transGLS-fold"/>
</dbReference>
<organism evidence="10 11">
    <name type="scientific">Rhodnius prolixus</name>
    <name type="common">Triatomid bug</name>
    <dbReference type="NCBI Taxonomy" id="13249"/>
    <lineage>
        <taxon>Eukaryota</taxon>
        <taxon>Metazoa</taxon>
        <taxon>Ecdysozoa</taxon>
        <taxon>Arthropoda</taxon>
        <taxon>Hexapoda</taxon>
        <taxon>Insecta</taxon>
        <taxon>Pterygota</taxon>
        <taxon>Neoptera</taxon>
        <taxon>Paraneoptera</taxon>
        <taxon>Hemiptera</taxon>
        <taxon>Heteroptera</taxon>
        <taxon>Panheteroptera</taxon>
        <taxon>Cimicomorpha</taxon>
        <taxon>Reduviidae</taxon>
        <taxon>Triatominae</taxon>
        <taxon>Rhodnius</taxon>
    </lineage>
</organism>
<dbReference type="STRING" id="13249.T1H7V6"/>
<feature type="compositionally biased region" description="Basic and acidic residues" evidence="6">
    <location>
        <begin position="63"/>
        <end position="75"/>
    </location>
</feature>
<dbReference type="GO" id="GO:0003684">
    <property type="term" value="F:damaged DNA binding"/>
    <property type="evidence" value="ECO:0007669"/>
    <property type="project" value="InterPro"/>
</dbReference>
<dbReference type="GO" id="GO:0006298">
    <property type="term" value="P:mismatch repair"/>
    <property type="evidence" value="ECO:0007669"/>
    <property type="project" value="TreeGrafter"/>
</dbReference>
<dbReference type="AlphaFoldDB" id="T1H7V6"/>
<feature type="region of interest" description="Disordered" evidence="6">
    <location>
        <begin position="37"/>
        <end position="102"/>
    </location>
</feature>
<dbReference type="GO" id="GO:0003697">
    <property type="term" value="F:single-stranded DNA binding"/>
    <property type="evidence" value="ECO:0007669"/>
    <property type="project" value="TreeGrafter"/>
</dbReference>
<feature type="domain" description="Rad4 beta-hairpin" evidence="8">
    <location>
        <begin position="615"/>
        <end position="667"/>
    </location>
</feature>
<feature type="region of interest" description="Disordered" evidence="6">
    <location>
        <begin position="363"/>
        <end position="432"/>
    </location>
</feature>
<reference evidence="10" key="1">
    <citation type="submission" date="2015-05" db="UniProtKB">
        <authorList>
            <consortium name="EnsemblMetazoa"/>
        </authorList>
    </citation>
    <scope>IDENTIFICATION</scope>
</reference>
<dbReference type="HOGENOM" id="CLU_009925_1_1_1"/>
<dbReference type="PANTHER" id="PTHR12135:SF0">
    <property type="entry name" value="DNA REPAIR PROTEIN COMPLEMENTING XP-C CELLS"/>
    <property type="match status" value="1"/>
</dbReference>
<keyword evidence="4" id="KW-0234">DNA repair</keyword>
<dbReference type="EMBL" id="ACPB03006453">
    <property type="status" value="NOT_ANNOTATED_CDS"/>
    <property type="molecule type" value="Genomic_DNA"/>
</dbReference>
<dbReference type="FunCoup" id="T1H7V6">
    <property type="interactions" value="1279"/>
</dbReference>
<sequence length="798" mass="91120">MNTDNPKKKVECGRSRCVKFQKKSIFDIDYMNQSFPEVLLSEESDSEGSSTPDDGDTTVNQEFEDKQLTNEDSKNNAKQSENDQNDAEEKETSGQEDESNKPALFDFSEILKSQQEVARLSAKFSSERPKNSRPRRTKNRGCKMINKDIDSLDINHLLSIGEKCSKLSLSVEEKSLSDDEEPNNDKDNCVLKPIEITIQNPDLCSHPKKNAKDPITTELNRLINLKKKRHQLVLHKASLVCLIANGLFINKVISSDELMALAMSVIPSKKYYPPEKVTKGYVSELLKWFCSKMKIVDRPVEDKYNMLEDIIQTFATCSPRSPNILVFMFVSVARFLGLKCRLVINLCPVSLKPPLQIVPQERKSVKCTDSDANTESDQPSAKKSCGSIKKKKSAITKPSTSVAQKPNTRSNKAATPSKVDSKNVSTARGKRKVLSDDEEEVFEDMKLSKQTLMRKAKSTTDFWVEVYVEAEKKWIPYDVIHNKADCVKVIYQNCHTPVSYILAWNNDGTVKDVTQRYVPQWHICLKTRVDSEWWQRTLKPWRPPKCQIDLEEDQELERIVNETPLPKTIGEYKDHPHYALKRHLLKFEAIYPPTAVPLGQVHGEDVYARVCVVDLHTKEAWLKEGKSLRAGQEPYKIVKARPKREKGTGKLIKDIPLNLYGKWYKGLVRNYTFALRFLTLRAIKDIFFQVPGLMRIARKLDIDCAPAVVGWEFRGHGSHPVLDGVIVCGEYKQKLLDAWNKEVDNAAERNREASKLRALNNWRKLVRALLLRDKLSGKYHFKFSAVSGSSLKANRKKK</sequence>
<feature type="compositionally biased region" description="Polar residues" evidence="6">
    <location>
        <begin position="370"/>
        <end position="379"/>
    </location>
</feature>
<dbReference type="Gene3D" id="2.20.20.110">
    <property type="entry name" value="Rad4, beta-hairpin domain BHD1"/>
    <property type="match status" value="1"/>
</dbReference>
<evidence type="ECO:0000256" key="4">
    <source>
        <dbReference type="ARBA" id="ARBA00023204"/>
    </source>
</evidence>
<evidence type="ECO:0000256" key="1">
    <source>
        <dbReference type="ARBA" id="ARBA00004123"/>
    </source>
</evidence>
<accession>T1H7V6</accession>
<dbReference type="Pfam" id="PF03835">
    <property type="entry name" value="Rad4"/>
    <property type="match status" value="1"/>
</dbReference>
<dbReference type="GO" id="GO:0006289">
    <property type="term" value="P:nucleotide-excision repair"/>
    <property type="evidence" value="ECO:0007669"/>
    <property type="project" value="InterPro"/>
</dbReference>
<feature type="compositionally biased region" description="Polar residues" evidence="6">
    <location>
        <begin position="396"/>
        <end position="414"/>
    </location>
</feature>
<dbReference type="eggNOG" id="KOG2179">
    <property type="taxonomic scope" value="Eukaryota"/>
</dbReference>
<dbReference type="InterPro" id="IPR036985">
    <property type="entry name" value="Transglutaminase-like_sf"/>
</dbReference>
<evidence type="ECO:0000256" key="2">
    <source>
        <dbReference type="ARBA" id="ARBA00009525"/>
    </source>
</evidence>
<protein>
    <recommendedName>
        <fullName evidence="12">Rad4 beta-hairpin domain-containing protein</fullName>
    </recommendedName>
</protein>
<feature type="compositionally biased region" description="Basic residues" evidence="6">
    <location>
        <begin position="131"/>
        <end position="141"/>
    </location>
</feature>
<evidence type="ECO:0000256" key="6">
    <source>
        <dbReference type="SAM" id="MobiDB-lite"/>
    </source>
</evidence>
<dbReference type="Pfam" id="PF10405">
    <property type="entry name" value="BHD_3"/>
    <property type="match status" value="1"/>
</dbReference>
<dbReference type="InParanoid" id="T1H7V6"/>
<dbReference type="Gene3D" id="3.90.260.10">
    <property type="entry name" value="Transglutaminase-like"/>
    <property type="match status" value="1"/>
</dbReference>
<name>T1H7V6_RHOPR</name>
<dbReference type="PANTHER" id="PTHR12135">
    <property type="entry name" value="DNA REPAIR PROTEIN XP-C / RAD4"/>
    <property type="match status" value="1"/>
</dbReference>
<keyword evidence="5" id="KW-0539">Nucleus</keyword>
<dbReference type="GO" id="GO:0005737">
    <property type="term" value="C:cytoplasm"/>
    <property type="evidence" value="ECO:0007669"/>
    <property type="project" value="TreeGrafter"/>
</dbReference>
<comment type="subcellular location">
    <subcellularLocation>
        <location evidence="1">Nucleus</location>
    </subcellularLocation>
</comment>
<evidence type="ECO:0000313" key="10">
    <source>
        <dbReference type="EnsemblMetazoa" id="RPRC000087-PA"/>
    </source>
</evidence>
<feature type="domain" description="Rad4 beta-hairpin" evidence="7">
    <location>
        <begin position="561"/>
        <end position="613"/>
    </location>
</feature>
<dbReference type="SMART" id="SM01032">
    <property type="entry name" value="BHD_3"/>
    <property type="match status" value="1"/>
</dbReference>
<evidence type="ECO:0000259" key="8">
    <source>
        <dbReference type="SMART" id="SM01031"/>
    </source>
</evidence>
<dbReference type="SUPFAM" id="SSF54001">
    <property type="entry name" value="Cysteine proteinases"/>
    <property type="match status" value="1"/>
</dbReference>
<evidence type="ECO:0008006" key="12">
    <source>
        <dbReference type="Google" id="ProtNLM"/>
    </source>
</evidence>
<proteinExistence type="inferred from homology"/>
<evidence type="ECO:0000259" key="7">
    <source>
        <dbReference type="SMART" id="SM01030"/>
    </source>
</evidence>